<accession>A0A6G0YGH0</accession>
<dbReference type="Proteomes" id="UP000478052">
    <property type="component" value="Unassembled WGS sequence"/>
</dbReference>
<keyword evidence="2" id="KW-1185">Reference proteome</keyword>
<proteinExistence type="predicted"/>
<dbReference type="EMBL" id="VUJU01004180">
    <property type="protein sequence ID" value="KAF0755315.1"/>
    <property type="molecule type" value="Genomic_DNA"/>
</dbReference>
<keyword evidence="1" id="KW-0371">Homeobox</keyword>
<sequence>MTAESVSPPLAAGGGGGGLSPDVMGAAGCGTCCTAGTVGAGTGDRTAGSESAVAVCSCHLAAAASLPPHYASHRSTPATTAVYAPYPSTDQNPYPSIDTSSFYPHLYQLYSIIWGALRNKKPLHAQREALARAKCNVHKSIRYRHSLRLTVERDDAHLLPSPLLQGVEIGVGRDLSTGGGECGGGDFANCCAVRLSLCIRAVCICIHHFYDTTLCTPYSFAHANVCVCAHERTATAWAEASLTSGKLTAAYKEGSKRRRRRRVKNNLTYSATDLHSAIEGIYIFIHCALHHALTVQHDPEGIKGITRRWRGERI</sequence>
<reference evidence="1 2" key="1">
    <citation type="submission" date="2019-08" db="EMBL/GenBank/DDBJ databases">
        <title>Whole genome of Aphis craccivora.</title>
        <authorList>
            <person name="Voronova N.V."/>
            <person name="Shulinski R.S."/>
            <person name="Bandarenka Y.V."/>
            <person name="Zhorov D.G."/>
            <person name="Warner D."/>
        </authorList>
    </citation>
    <scope>NUCLEOTIDE SEQUENCE [LARGE SCALE GENOMIC DNA]</scope>
    <source>
        <strain evidence="1">180601</strain>
        <tissue evidence="1">Whole Body</tissue>
    </source>
</reference>
<protein>
    <submittedName>
        <fullName evidence="1">Homeobox protein caupolican-like isoform X2</fullName>
    </submittedName>
</protein>
<evidence type="ECO:0000313" key="2">
    <source>
        <dbReference type="Proteomes" id="UP000478052"/>
    </source>
</evidence>
<gene>
    <name evidence="1" type="ORF">FWK35_00034217</name>
</gene>
<evidence type="ECO:0000313" key="1">
    <source>
        <dbReference type="EMBL" id="KAF0755315.1"/>
    </source>
</evidence>
<comment type="caution">
    <text evidence="1">The sequence shown here is derived from an EMBL/GenBank/DDBJ whole genome shotgun (WGS) entry which is preliminary data.</text>
</comment>
<name>A0A6G0YGH0_APHCR</name>
<dbReference type="GO" id="GO:0003677">
    <property type="term" value="F:DNA binding"/>
    <property type="evidence" value="ECO:0007669"/>
    <property type="project" value="UniProtKB-KW"/>
</dbReference>
<dbReference type="AlphaFoldDB" id="A0A6G0YGH0"/>
<organism evidence="1 2">
    <name type="scientific">Aphis craccivora</name>
    <name type="common">Cowpea aphid</name>
    <dbReference type="NCBI Taxonomy" id="307492"/>
    <lineage>
        <taxon>Eukaryota</taxon>
        <taxon>Metazoa</taxon>
        <taxon>Ecdysozoa</taxon>
        <taxon>Arthropoda</taxon>
        <taxon>Hexapoda</taxon>
        <taxon>Insecta</taxon>
        <taxon>Pterygota</taxon>
        <taxon>Neoptera</taxon>
        <taxon>Paraneoptera</taxon>
        <taxon>Hemiptera</taxon>
        <taxon>Sternorrhyncha</taxon>
        <taxon>Aphidomorpha</taxon>
        <taxon>Aphidoidea</taxon>
        <taxon>Aphididae</taxon>
        <taxon>Aphidini</taxon>
        <taxon>Aphis</taxon>
        <taxon>Aphis</taxon>
    </lineage>
</organism>
<keyword evidence="1" id="KW-0238">DNA-binding</keyword>